<reference evidence="2 3" key="1">
    <citation type="submission" date="2020-05" db="EMBL/GenBank/DDBJ databases">
        <title>Complete genome sequence of Gemmatimonas greenlandica TET16.</title>
        <authorList>
            <person name="Zeng Y."/>
        </authorList>
    </citation>
    <scope>NUCLEOTIDE SEQUENCE [LARGE SCALE GENOMIC DNA]</scope>
    <source>
        <strain evidence="2 3">TET16</strain>
    </source>
</reference>
<protein>
    <recommendedName>
        <fullName evidence="4">Auto-transporter adhesin head GIN domain-containing protein</fullName>
    </recommendedName>
</protein>
<evidence type="ECO:0008006" key="4">
    <source>
        <dbReference type="Google" id="ProtNLM"/>
    </source>
</evidence>
<evidence type="ECO:0000313" key="2">
    <source>
        <dbReference type="EMBL" id="QJR37471.1"/>
    </source>
</evidence>
<feature type="signal peptide" evidence="1">
    <location>
        <begin position="1"/>
        <end position="24"/>
    </location>
</feature>
<keyword evidence="1" id="KW-0732">Signal</keyword>
<dbReference type="EMBL" id="CP053085">
    <property type="protein sequence ID" value="QJR37471.1"/>
    <property type="molecule type" value="Genomic_DNA"/>
</dbReference>
<name>A0A6M4IZ06_9BACT</name>
<dbReference type="AlphaFoldDB" id="A0A6M4IZ06"/>
<evidence type="ECO:0000256" key="1">
    <source>
        <dbReference type="SAM" id="SignalP"/>
    </source>
</evidence>
<keyword evidence="3" id="KW-1185">Reference proteome</keyword>
<accession>A0A6M4IZ06</accession>
<dbReference type="KEGG" id="ggr:HKW67_19115"/>
<evidence type="ECO:0000313" key="3">
    <source>
        <dbReference type="Proteomes" id="UP000500938"/>
    </source>
</evidence>
<dbReference type="Proteomes" id="UP000500938">
    <property type="component" value="Chromosome"/>
</dbReference>
<dbReference type="PROSITE" id="PS51257">
    <property type="entry name" value="PROKAR_LIPOPROTEIN"/>
    <property type="match status" value="1"/>
</dbReference>
<sequence length="149" mass="15664">MPMRVIAAVGAWMVLFAGCTSPDAASTPTQSVQVRIDSMDVHGVNPSALSILIYADGPASVKFGTEPPHLLVDTVRLRSAPSFTLDVSKGAVHVEFVDGQLDGGGVLMLAGHVIGQDSIRLRAVGRHLLAEQGGTGIRVIDRGNPRLMK</sequence>
<proteinExistence type="predicted"/>
<organism evidence="2 3">
    <name type="scientific">Gemmatimonas groenlandica</name>
    <dbReference type="NCBI Taxonomy" id="2732249"/>
    <lineage>
        <taxon>Bacteria</taxon>
        <taxon>Pseudomonadati</taxon>
        <taxon>Gemmatimonadota</taxon>
        <taxon>Gemmatimonadia</taxon>
        <taxon>Gemmatimonadales</taxon>
        <taxon>Gemmatimonadaceae</taxon>
        <taxon>Gemmatimonas</taxon>
    </lineage>
</organism>
<gene>
    <name evidence="2" type="ORF">HKW67_19115</name>
</gene>
<feature type="chain" id="PRO_5027037900" description="Auto-transporter adhesin head GIN domain-containing protein" evidence="1">
    <location>
        <begin position="25"/>
        <end position="149"/>
    </location>
</feature>